<dbReference type="AlphaFoldDB" id="A0A6V7PHG0"/>
<sequence length="308" mass="34659">MAPRGRPSTDLHRHRLLRCPGRRGDWPRPTTITEVRSFLGLAGYYRQFVEGFAKLSTHLTRLTRKGIKFIWSEDCQRRFEELKQRLMSAPILTLPVMGKGFAISNNASHSSLGCVLIKHGRVIAYASRQLKEYEKNYPMHDLKLAAVVFALKLWRHYLYGSIVRFSLIIKVSSKRFAGSLRSSGPLIEHFLPLFCGFARPLISGAADLSAPGPARDPVFSWHITPPRLVRRGTATVALPRGSALLCSFRWPYYIKGSYLLAASLHASLAWEVHQHLRLVRMTLAIIEVRQLAINHSSGSFAPGFSSTP</sequence>
<dbReference type="InterPro" id="IPR043502">
    <property type="entry name" value="DNA/RNA_pol_sf"/>
</dbReference>
<dbReference type="Pfam" id="PF17919">
    <property type="entry name" value="RT_RNaseH_2"/>
    <property type="match status" value="1"/>
</dbReference>
<evidence type="ECO:0000313" key="2">
    <source>
        <dbReference type="EMBL" id="CAD1830291.1"/>
    </source>
</evidence>
<dbReference type="InterPro" id="IPR041577">
    <property type="entry name" value="RT_RNaseH_2"/>
</dbReference>
<dbReference type="PANTHER" id="PTHR34072">
    <property type="entry name" value="ENZYMATIC POLYPROTEIN-RELATED"/>
    <property type="match status" value="1"/>
</dbReference>
<organism evidence="2">
    <name type="scientific">Ananas comosus var. bracteatus</name>
    <name type="common">red pineapple</name>
    <dbReference type="NCBI Taxonomy" id="296719"/>
    <lineage>
        <taxon>Eukaryota</taxon>
        <taxon>Viridiplantae</taxon>
        <taxon>Streptophyta</taxon>
        <taxon>Embryophyta</taxon>
        <taxon>Tracheophyta</taxon>
        <taxon>Spermatophyta</taxon>
        <taxon>Magnoliopsida</taxon>
        <taxon>Liliopsida</taxon>
        <taxon>Poales</taxon>
        <taxon>Bromeliaceae</taxon>
        <taxon>Bromelioideae</taxon>
        <taxon>Ananas</taxon>
    </lineage>
</organism>
<reference evidence="2" key="1">
    <citation type="submission" date="2020-07" db="EMBL/GenBank/DDBJ databases">
        <authorList>
            <person name="Lin J."/>
        </authorList>
    </citation>
    <scope>NUCLEOTIDE SEQUENCE</scope>
</reference>
<dbReference type="SUPFAM" id="SSF56672">
    <property type="entry name" value="DNA/RNA polymerases"/>
    <property type="match status" value="1"/>
</dbReference>
<proteinExistence type="predicted"/>
<feature type="domain" description="Reverse transcriptase/retrotransposon-derived protein RNase H-like" evidence="1">
    <location>
        <begin position="71"/>
        <end position="161"/>
    </location>
</feature>
<dbReference type="FunFam" id="3.30.70.270:FF:000020">
    <property type="entry name" value="Transposon Tf2-6 polyprotein-like Protein"/>
    <property type="match status" value="1"/>
</dbReference>
<evidence type="ECO:0000259" key="1">
    <source>
        <dbReference type="Pfam" id="PF17919"/>
    </source>
</evidence>
<dbReference type="Gene3D" id="3.30.70.270">
    <property type="match status" value="1"/>
</dbReference>
<accession>A0A6V7PHG0</accession>
<dbReference type="EMBL" id="LR862148">
    <property type="protein sequence ID" value="CAD1830291.1"/>
    <property type="molecule type" value="Genomic_DNA"/>
</dbReference>
<name>A0A6V7PHG0_ANACO</name>
<dbReference type="InterPro" id="IPR043128">
    <property type="entry name" value="Rev_trsase/Diguanyl_cyclase"/>
</dbReference>
<protein>
    <recommendedName>
        <fullName evidence="1">Reverse transcriptase/retrotransposon-derived protein RNase H-like domain-containing protein</fullName>
    </recommendedName>
</protein>
<gene>
    <name evidence="2" type="ORF">CB5_LOCUS13502</name>
</gene>
<dbReference type="PANTHER" id="PTHR34072:SF52">
    <property type="entry name" value="RIBONUCLEASE H"/>
    <property type="match status" value="1"/>
</dbReference>